<accession>A0A1W9KWN9</accession>
<evidence type="ECO:0000256" key="1">
    <source>
        <dbReference type="SAM" id="SignalP"/>
    </source>
</evidence>
<dbReference type="SUPFAM" id="SSF52833">
    <property type="entry name" value="Thioredoxin-like"/>
    <property type="match status" value="1"/>
</dbReference>
<feature type="signal peptide" evidence="1">
    <location>
        <begin position="1"/>
        <end position="20"/>
    </location>
</feature>
<evidence type="ECO:0000313" key="3">
    <source>
        <dbReference type="Proteomes" id="UP000192505"/>
    </source>
</evidence>
<dbReference type="Gene3D" id="3.40.30.10">
    <property type="entry name" value="Glutaredoxin"/>
    <property type="match status" value="1"/>
</dbReference>
<name>A0A1W9KWN9_9BURK</name>
<dbReference type="InterPro" id="IPR036249">
    <property type="entry name" value="Thioredoxin-like_sf"/>
</dbReference>
<protein>
    <recommendedName>
        <fullName evidence="4">Thiol:disulfide interchange protein</fullName>
    </recommendedName>
</protein>
<dbReference type="EMBL" id="MTEI01000002">
    <property type="protein sequence ID" value="OQW89073.1"/>
    <property type="molecule type" value="Genomic_DNA"/>
</dbReference>
<organism evidence="2 3">
    <name type="scientific">Rhodoferax ferrireducens</name>
    <dbReference type="NCBI Taxonomy" id="192843"/>
    <lineage>
        <taxon>Bacteria</taxon>
        <taxon>Pseudomonadati</taxon>
        <taxon>Pseudomonadota</taxon>
        <taxon>Betaproteobacteria</taxon>
        <taxon>Burkholderiales</taxon>
        <taxon>Comamonadaceae</taxon>
        <taxon>Rhodoferax</taxon>
    </lineage>
</organism>
<dbReference type="PROSITE" id="PS51257">
    <property type="entry name" value="PROKAR_LIPOPROTEIN"/>
    <property type="match status" value="1"/>
</dbReference>
<keyword evidence="1" id="KW-0732">Signal</keyword>
<proteinExistence type="predicted"/>
<comment type="caution">
    <text evidence="2">The sequence shown here is derived from an EMBL/GenBank/DDBJ whole genome shotgun (WGS) entry which is preliminary data.</text>
</comment>
<dbReference type="AlphaFoldDB" id="A0A1W9KWN9"/>
<reference evidence="2 3" key="1">
    <citation type="submission" date="2017-01" db="EMBL/GenBank/DDBJ databases">
        <title>Novel large sulfur bacteria in the metagenomes of groundwater-fed chemosynthetic microbial mats in the Lake Huron basin.</title>
        <authorList>
            <person name="Sharrar A.M."/>
            <person name="Flood B.E."/>
            <person name="Bailey J.V."/>
            <person name="Jones D.S."/>
            <person name="Biddanda B."/>
            <person name="Ruberg S.A."/>
            <person name="Marcus D.N."/>
            <person name="Dick G.J."/>
        </authorList>
    </citation>
    <scope>NUCLEOTIDE SEQUENCE [LARGE SCALE GENOMIC DNA]</scope>
    <source>
        <strain evidence="2">A7</strain>
    </source>
</reference>
<dbReference type="Proteomes" id="UP000192505">
    <property type="component" value="Unassembled WGS sequence"/>
</dbReference>
<evidence type="ECO:0000313" key="2">
    <source>
        <dbReference type="EMBL" id="OQW89073.1"/>
    </source>
</evidence>
<gene>
    <name evidence="2" type="ORF">BWK72_03625</name>
</gene>
<feature type="chain" id="PRO_5013026761" description="Thiol:disulfide interchange protein" evidence="1">
    <location>
        <begin position="21"/>
        <end position="200"/>
    </location>
</feature>
<sequence>MILKPLTIPLLTALALTLGACSKPGEAPAPTANAAVAPAPVAVTTSVYDTVANTGKGFTVGSMMSAQPVYVLFEPQCPHCGHLWEASLALHGKVKFVWLPVAFNQGKSLAQAATLLSATDPLATMTEHEKLLLSGKGGITAIDSVSPELAQSIKTNTNLMTTLGIDSVPFVLGKNRRTGEIVSNSGAMPTPALAQLLGVD</sequence>
<evidence type="ECO:0008006" key="4">
    <source>
        <dbReference type="Google" id="ProtNLM"/>
    </source>
</evidence>